<evidence type="ECO:0000256" key="1">
    <source>
        <dbReference type="SAM" id="SignalP"/>
    </source>
</evidence>
<protein>
    <submittedName>
        <fullName evidence="2">Uncharacterized protein</fullName>
    </submittedName>
</protein>
<dbReference type="InterPro" id="IPR017853">
    <property type="entry name" value="GH"/>
</dbReference>
<reference evidence="2 3" key="1">
    <citation type="submission" date="2018-08" db="EMBL/GenBank/DDBJ databases">
        <title>Fibrisoma montanum sp. nov., isolated from Danxia mountain soil.</title>
        <authorList>
            <person name="Huang Y."/>
        </authorList>
    </citation>
    <scope>NUCLEOTIDE SEQUENCE [LARGE SCALE GENOMIC DNA]</scope>
    <source>
        <strain evidence="2 3">HYT19</strain>
    </source>
</reference>
<gene>
    <name evidence="2" type="ORF">DYU11_08360</name>
</gene>
<dbReference type="Gene3D" id="3.20.20.80">
    <property type="entry name" value="Glycosidases"/>
    <property type="match status" value="1"/>
</dbReference>
<evidence type="ECO:0000313" key="2">
    <source>
        <dbReference type="EMBL" id="RIV25310.1"/>
    </source>
</evidence>
<dbReference type="SUPFAM" id="SSF51445">
    <property type="entry name" value="(Trans)glycosidases"/>
    <property type="match status" value="1"/>
</dbReference>
<feature type="signal peptide" evidence="1">
    <location>
        <begin position="1"/>
        <end position="16"/>
    </location>
</feature>
<dbReference type="EMBL" id="QXED01000002">
    <property type="protein sequence ID" value="RIV25310.1"/>
    <property type="molecule type" value="Genomic_DNA"/>
</dbReference>
<keyword evidence="1" id="KW-0732">Signal</keyword>
<organism evidence="2 3">
    <name type="scientific">Fibrisoma montanum</name>
    <dbReference type="NCBI Taxonomy" id="2305895"/>
    <lineage>
        <taxon>Bacteria</taxon>
        <taxon>Pseudomonadati</taxon>
        <taxon>Bacteroidota</taxon>
        <taxon>Cytophagia</taxon>
        <taxon>Cytophagales</taxon>
        <taxon>Spirosomataceae</taxon>
        <taxon>Fibrisoma</taxon>
    </lineage>
</organism>
<dbReference type="OrthoDB" id="630458at2"/>
<comment type="caution">
    <text evidence="2">The sequence shown here is derived from an EMBL/GenBank/DDBJ whole genome shotgun (WGS) entry which is preliminary data.</text>
</comment>
<feature type="chain" id="PRO_5019158146" evidence="1">
    <location>
        <begin position="17"/>
        <end position="487"/>
    </location>
</feature>
<accession>A0A418MES4</accession>
<dbReference type="RefSeq" id="WP_119667194.1">
    <property type="nucleotide sequence ID" value="NZ_QXED01000002.1"/>
</dbReference>
<proteinExistence type="predicted"/>
<dbReference type="AlphaFoldDB" id="A0A418MES4"/>
<name>A0A418MES4_9BACT</name>
<evidence type="ECO:0000313" key="3">
    <source>
        <dbReference type="Proteomes" id="UP000283523"/>
    </source>
</evidence>
<keyword evidence="3" id="KW-1185">Reference proteome</keyword>
<sequence length="487" mass="54899">MKHIALALLLCTSALAQSPVATFRLHPDNPHYFMYQNQPTVLVGSGEHYGAVINLDFDYKTYLRTLAVDGLNTTRLFTGAYIEKLGDFGIQNNTLAPKAGRLILPWARSNEPGYALGGNKFDLSKWDDAYFARLRDFMTEAQRQGVVVEINLFSSYYGTGWPYSALNRANNVNSTSDVLPKDVNTPLNDNLLDYQERYVRKIVRELNSFDNLYFEIQNEPWADLKDTVLTRNEYHTSETGKTDWRATLEVVSEPALDWQRRVAAWIVAEEKPLPKKHLISQNISNFRYPIVSPNPHVSIFNFHYALPEAVTDNYALNKPIGFNETGFAGRSDVTYRRQAWRFLMAGGALFNHLDYSFSVGSENGRDTAYQAPGGGSSALRKQFGVLKRYFDALPISTLKPTNLVASPGALTWALTNTTTHWIVYAEPVTRGIYVLTMNLPRGTYRAEWTSVTTGQPIRTETITHTGTSRQLTGPTHQGDVVVKFIKQ</sequence>
<dbReference type="Proteomes" id="UP000283523">
    <property type="component" value="Unassembled WGS sequence"/>
</dbReference>